<dbReference type="AlphaFoldDB" id="A0A0P0DV23"/>
<dbReference type="EMBL" id="CP012700">
    <property type="protein sequence ID" value="ALH82699.1"/>
    <property type="molecule type" value="Genomic_DNA"/>
</dbReference>
<dbReference type="EMBL" id="CP013344">
    <property type="protein sequence ID" value="AMU92225.1"/>
    <property type="molecule type" value="Genomic_DNA"/>
</dbReference>
<dbReference type="Proteomes" id="UP000058074">
    <property type="component" value="Chromosome"/>
</dbReference>
<dbReference type="KEGG" id="smag:AN936_20745"/>
<reference evidence="3 5" key="4">
    <citation type="journal article" date="2016" name="Genome Announc.">
        <title>Complete Genome Sequence of Sphingopyxis macrogoltabida Strain 203N (NBRC 111659), a Polyethylene Glycol Degrader.</title>
        <authorList>
            <person name="Ohtsubo Y."/>
            <person name="Nonoyama S."/>
            <person name="Nagata Y."/>
            <person name="Numata M."/>
            <person name="Tsuchikane K."/>
            <person name="Hosoyama A."/>
            <person name="Yamazoe A."/>
            <person name="Tsuda M."/>
            <person name="Fujita N."/>
            <person name="Kawai F."/>
        </authorList>
    </citation>
    <scope>NUCLEOTIDE SEQUENCE [LARGE SCALE GENOMIC DNA]</scope>
    <source>
        <strain evidence="3 5">203N</strain>
    </source>
</reference>
<dbReference type="PATRIC" id="fig|33050.5.peg.4299"/>
<reference evidence="5" key="2">
    <citation type="submission" date="2015-11" db="EMBL/GenBank/DDBJ databases">
        <title>Complete genome sequence of a polyethylene-glycol degrader Sphingopyxis macrogoltabida 203N (NBRC 111659).</title>
        <authorList>
            <person name="Yoshiyuki O."/>
            <person name="Shouta N."/>
            <person name="Nagata Y."/>
            <person name="Numata M."/>
            <person name="Tsuchikane K."/>
            <person name="Hosoyama A."/>
            <person name="Yamazoe A."/>
            <person name="Tsuda M."/>
            <person name="Fujita N."/>
            <person name="Kawai F."/>
        </authorList>
    </citation>
    <scope>NUCLEOTIDE SEQUENCE [LARGE SCALE GENOMIC DNA]</scope>
    <source>
        <strain evidence="5">203N</strain>
    </source>
</reference>
<protein>
    <recommendedName>
        <fullName evidence="1">DUF1737 domain-containing protein</fullName>
    </recommendedName>
</protein>
<accession>A0A0P0DV23</accession>
<dbReference type="RefSeq" id="WP_054589701.1">
    <property type="nucleotide sequence ID" value="NZ_CP009429.1"/>
</dbReference>
<evidence type="ECO:0000313" key="2">
    <source>
        <dbReference type="EMBL" id="ALH82699.1"/>
    </source>
</evidence>
<evidence type="ECO:0000313" key="5">
    <source>
        <dbReference type="Proteomes" id="UP000076088"/>
    </source>
</evidence>
<dbReference type="InterPro" id="IPR013619">
    <property type="entry name" value="DUF1737"/>
</dbReference>
<evidence type="ECO:0000313" key="4">
    <source>
        <dbReference type="Proteomes" id="UP000058074"/>
    </source>
</evidence>
<sequence>MKLYRLLTGPDDSAFCARVEGLLNRGWQLHGSPSITSVDGRGYVAQAIVMEKAGDYPGFQPSSEIEPD</sequence>
<feature type="domain" description="DUF1737" evidence="1">
    <location>
        <begin position="1"/>
        <end position="51"/>
    </location>
</feature>
<organism evidence="3 5">
    <name type="scientific">Sphingopyxis macrogoltabida</name>
    <name type="common">Sphingomonas macrogoltabidus</name>
    <dbReference type="NCBI Taxonomy" id="33050"/>
    <lineage>
        <taxon>Bacteria</taxon>
        <taxon>Pseudomonadati</taxon>
        <taxon>Pseudomonadota</taxon>
        <taxon>Alphaproteobacteria</taxon>
        <taxon>Sphingomonadales</taxon>
        <taxon>Sphingomonadaceae</taxon>
        <taxon>Sphingopyxis</taxon>
    </lineage>
</organism>
<dbReference type="Pfam" id="PF08410">
    <property type="entry name" value="DUF1737"/>
    <property type="match status" value="1"/>
</dbReference>
<dbReference type="OrthoDB" id="9809803at2"/>
<name>A0A0P0DV23_SPHMC</name>
<reference evidence="2 4" key="1">
    <citation type="journal article" date="2015" name="Genome Announc.">
        <title>Complete Genome Sequence of Polypropylene Glycol- and Polyethylene Glycol-Degrading Sphingopyxis macrogoltabida Strain EY-1.</title>
        <authorList>
            <person name="Ohtsubo Y."/>
            <person name="Nagata Y."/>
            <person name="Numata M."/>
            <person name="Tsuchikane K."/>
            <person name="Hosoyama A."/>
            <person name="Yamazoe A."/>
            <person name="Tsuda M."/>
            <person name="Fujita N."/>
            <person name="Kawai F."/>
        </authorList>
    </citation>
    <scope>NUCLEOTIDE SEQUENCE [LARGE SCALE GENOMIC DNA]</scope>
    <source>
        <strain evidence="2 4">EY-1</strain>
    </source>
</reference>
<keyword evidence="5" id="KW-1185">Reference proteome</keyword>
<evidence type="ECO:0000259" key="1">
    <source>
        <dbReference type="Pfam" id="PF08410"/>
    </source>
</evidence>
<reference evidence="3" key="3">
    <citation type="submission" date="2015-11" db="EMBL/GenBank/DDBJ databases">
        <authorList>
            <person name="Yoshiyuki O."/>
        </authorList>
    </citation>
    <scope>NUCLEOTIDE SEQUENCE</scope>
    <source>
        <strain evidence="3">203N</strain>
    </source>
</reference>
<gene>
    <name evidence="2" type="ORF">AN936_20745</name>
    <name evidence="3" type="ORF">ATM17_24730</name>
</gene>
<evidence type="ECO:0000313" key="3">
    <source>
        <dbReference type="EMBL" id="AMU92225.1"/>
    </source>
</evidence>
<dbReference type="Proteomes" id="UP000076088">
    <property type="component" value="Chromosome"/>
</dbReference>
<dbReference type="STRING" id="33050.AN936_20745"/>
<proteinExistence type="predicted"/>
<dbReference type="KEGG" id="smaz:LH19_24165"/>